<evidence type="ECO:0000313" key="1">
    <source>
        <dbReference type="EMBL" id="PNR57260.1"/>
    </source>
</evidence>
<dbReference type="Gramene" id="Pp3c3_10910V3.2">
    <property type="protein sequence ID" value="Pp3c3_10910V3.2"/>
    <property type="gene ID" value="Pp3c3_10910"/>
</dbReference>
<organism evidence="1">
    <name type="scientific">Physcomitrium patens</name>
    <name type="common">Spreading-leaved earth moss</name>
    <name type="synonym">Physcomitrella patens</name>
    <dbReference type="NCBI Taxonomy" id="3218"/>
    <lineage>
        <taxon>Eukaryota</taxon>
        <taxon>Viridiplantae</taxon>
        <taxon>Streptophyta</taxon>
        <taxon>Embryophyta</taxon>
        <taxon>Bryophyta</taxon>
        <taxon>Bryophytina</taxon>
        <taxon>Bryopsida</taxon>
        <taxon>Funariidae</taxon>
        <taxon>Funariales</taxon>
        <taxon>Funariaceae</taxon>
        <taxon>Physcomitrium</taxon>
    </lineage>
</organism>
<dbReference type="GeneID" id="112279955"/>
<reference evidence="1 3" key="1">
    <citation type="journal article" date="2008" name="Science">
        <title>The Physcomitrella genome reveals evolutionary insights into the conquest of land by plants.</title>
        <authorList>
            <person name="Rensing S."/>
            <person name="Lang D."/>
            <person name="Zimmer A."/>
            <person name="Terry A."/>
            <person name="Salamov A."/>
            <person name="Shapiro H."/>
            <person name="Nishiyama T."/>
            <person name="Perroud P.-F."/>
            <person name="Lindquist E."/>
            <person name="Kamisugi Y."/>
            <person name="Tanahashi T."/>
            <person name="Sakakibara K."/>
            <person name="Fujita T."/>
            <person name="Oishi K."/>
            <person name="Shin-I T."/>
            <person name="Kuroki Y."/>
            <person name="Toyoda A."/>
            <person name="Suzuki Y."/>
            <person name="Hashimoto A."/>
            <person name="Yamaguchi K."/>
            <person name="Sugano A."/>
            <person name="Kohara Y."/>
            <person name="Fujiyama A."/>
            <person name="Anterola A."/>
            <person name="Aoki S."/>
            <person name="Ashton N."/>
            <person name="Barbazuk W.B."/>
            <person name="Barker E."/>
            <person name="Bennetzen J."/>
            <person name="Bezanilla M."/>
            <person name="Blankenship R."/>
            <person name="Cho S.H."/>
            <person name="Dutcher S."/>
            <person name="Estelle M."/>
            <person name="Fawcett J.A."/>
            <person name="Gundlach H."/>
            <person name="Hanada K."/>
            <person name="Heyl A."/>
            <person name="Hicks K.A."/>
            <person name="Hugh J."/>
            <person name="Lohr M."/>
            <person name="Mayer K."/>
            <person name="Melkozernov A."/>
            <person name="Murata T."/>
            <person name="Nelson D."/>
            <person name="Pils B."/>
            <person name="Prigge M."/>
            <person name="Reiss B."/>
            <person name="Renner T."/>
            <person name="Rombauts S."/>
            <person name="Rushton P."/>
            <person name="Sanderfoot A."/>
            <person name="Schween G."/>
            <person name="Shiu S.-H."/>
            <person name="Stueber K."/>
            <person name="Theodoulou F.L."/>
            <person name="Tu H."/>
            <person name="Van de Peer Y."/>
            <person name="Verrier P.J."/>
            <person name="Waters E."/>
            <person name="Wood A."/>
            <person name="Yang L."/>
            <person name="Cove D."/>
            <person name="Cuming A."/>
            <person name="Hasebe M."/>
            <person name="Lucas S."/>
            <person name="Mishler D.B."/>
            <person name="Reski R."/>
            <person name="Grigoriev I."/>
            <person name="Quatrano R.S."/>
            <person name="Boore J.L."/>
        </authorList>
    </citation>
    <scope>NUCLEOTIDE SEQUENCE [LARGE SCALE GENOMIC DNA]</scope>
    <source>
        <strain evidence="2 3">cv. Gransden 2004</strain>
    </source>
</reference>
<dbReference type="EnsemblPlants" id="Pp3c3_10910V3.1">
    <property type="protein sequence ID" value="Pp3c3_10910V3.1"/>
    <property type="gene ID" value="Pp3c3_10910"/>
</dbReference>
<proteinExistence type="predicted"/>
<dbReference type="Proteomes" id="UP000006727">
    <property type="component" value="Chromosome 3"/>
</dbReference>
<name>A0A2K1KU29_PHYPA</name>
<reference evidence="1 3" key="2">
    <citation type="journal article" date="2018" name="Plant J.">
        <title>The Physcomitrella patens chromosome-scale assembly reveals moss genome structure and evolution.</title>
        <authorList>
            <person name="Lang D."/>
            <person name="Ullrich K.K."/>
            <person name="Murat F."/>
            <person name="Fuchs J."/>
            <person name="Jenkins J."/>
            <person name="Haas F.B."/>
            <person name="Piednoel M."/>
            <person name="Gundlach H."/>
            <person name="Van Bel M."/>
            <person name="Meyberg R."/>
            <person name="Vives C."/>
            <person name="Morata J."/>
            <person name="Symeonidi A."/>
            <person name="Hiss M."/>
            <person name="Muchero W."/>
            <person name="Kamisugi Y."/>
            <person name="Saleh O."/>
            <person name="Blanc G."/>
            <person name="Decker E.L."/>
            <person name="van Gessel N."/>
            <person name="Grimwood J."/>
            <person name="Hayes R.D."/>
            <person name="Graham S.W."/>
            <person name="Gunter L.E."/>
            <person name="McDaniel S.F."/>
            <person name="Hoernstein S.N.W."/>
            <person name="Larsson A."/>
            <person name="Li F.W."/>
            <person name="Perroud P.F."/>
            <person name="Phillips J."/>
            <person name="Ranjan P."/>
            <person name="Rokshar D.S."/>
            <person name="Rothfels C.J."/>
            <person name="Schneider L."/>
            <person name="Shu S."/>
            <person name="Stevenson D.W."/>
            <person name="Thummler F."/>
            <person name="Tillich M."/>
            <person name="Villarreal Aguilar J.C."/>
            <person name="Widiez T."/>
            <person name="Wong G.K."/>
            <person name="Wymore A."/>
            <person name="Zhang Y."/>
            <person name="Zimmer A.D."/>
            <person name="Quatrano R.S."/>
            <person name="Mayer K.F.X."/>
            <person name="Goodstein D."/>
            <person name="Casacuberta J.M."/>
            <person name="Vandepoele K."/>
            <person name="Reski R."/>
            <person name="Cuming A.C."/>
            <person name="Tuskan G.A."/>
            <person name="Maumus F."/>
            <person name="Salse J."/>
            <person name="Schmutz J."/>
            <person name="Rensing S.A."/>
        </authorList>
    </citation>
    <scope>NUCLEOTIDE SEQUENCE [LARGE SCALE GENOMIC DNA]</scope>
    <source>
        <strain evidence="2 3">cv. Gransden 2004</strain>
    </source>
</reference>
<dbReference type="AlphaFoldDB" id="A0A2K1KU29"/>
<protein>
    <submittedName>
        <fullName evidence="1 2">Uncharacterized protein</fullName>
    </submittedName>
</protein>
<gene>
    <name evidence="2" type="primary">LOC112279955</name>
    <name evidence="1" type="ORF">PHYPA_004254</name>
</gene>
<dbReference type="Gramene" id="Pp3c3_10910V3.1">
    <property type="protein sequence ID" value="Pp3c3_10910V3.1"/>
    <property type="gene ID" value="Pp3c3_10910"/>
</dbReference>
<accession>A0A2K1KU29</accession>
<dbReference type="EnsemblPlants" id="Pp3c3_10910V3.2">
    <property type="protein sequence ID" value="Pp3c3_10910V3.2"/>
    <property type="gene ID" value="Pp3c3_10910"/>
</dbReference>
<dbReference type="KEGG" id="ppp:112279955"/>
<keyword evidence="3" id="KW-1185">Reference proteome</keyword>
<dbReference type="EMBL" id="ABEU02000003">
    <property type="protein sequence ID" value="PNR57260.1"/>
    <property type="molecule type" value="Genomic_DNA"/>
</dbReference>
<evidence type="ECO:0000313" key="2">
    <source>
        <dbReference type="EnsemblPlants" id="Pp3c3_10910V3.1"/>
    </source>
</evidence>
<dbReference type="RefSeq" id="XP_024370547.1">
    <property type="nucleotide sequence ID" value="XM_024514779.2"/>
</dbReference>
<sequence>MPKTVQVPLEARQYTAIERWSSDNPDIQELADFPASVLELLSYKEAAVHGSQEEAMCLQQDKHQPKWQISKHLHLVPGNTSLNCNLMVEIGRPQQARQHQMD</sequence>
<reference evidence="2" key="3">
    <citation type="submission" date="2020-12" db="UniProtKB">
        <authorList>
            <consortium name="EnsemblPlants"/>
        </authorList>
    </citation>
    <scope>IDENTIFICATION</scope>
</reference>
<evidence type="ECO:0000313" key="3">
    <source>
        <dbReference type="Proteomes" id="UP000006727"/>
    </source>
</evidence>